<dbReference type="SUPFAM" id="SSF143870">
    <property type="entry name" value="PF0523-like"/>
    <property type="match status" value="1"/>
</dbReference>
<evidence type="ECO:0000256" key="7">
    <source>
        <dbReference type="ARBA" id="ARBA00025043"/>
    </source>
</evidence>
<gene>
    <name evidence="9" type="ORF">HK097_000203</name>
</gene>
<comment type="similarity">
    <text evidence="2 8">Belongs to the CGI121/TPRKB family.</text>
</comment>
<dbReference type="PANTHER" id="PTHR15840">
    <property type="entry name" value="CGI-121 FAMILY MEMBER"/>
    <property type="match status" value="1"/>
</dbReference>
<dbReference type="GO" id="GO:0002949">
    <property type="term" value="P:tRNA threonylcarbamoyladenosine modification"/>
    <property type="evidence" value="ECO:0007669"/>
    <property type="project" value="TreeGrafter"/>
</dbReference>
<organism evidence="9 10">
    <name type="scientific">Rhizophlyctis rosea</name>
    <dbReference type="NCBI Taxonomy" id="64517"/>
    <lineage>
        <taxon>Eukaryota</taxon>
        <taxon>Fungi</taxon>
        <taxon>Fungi incertae sedis</taxon>
        <taxon>Chytridiomycota</taxon>
        <taxon>Chytridiomycota incertae sedis</taxon>
        <taxon>Chytridiomycetes</taxon>
        <taxon>Rhizophlyctidales</taxon>
        <taxon>Rhizophlyctidaceae</taxon>
        <taxon>Rhizophlyctis</taxon>
    </lineage>
</organism>
<keyword evidence="10" id="KW-1185">Reference proteome</keyword>
<dbReference type="PANTHER" id="PTHR15840:SF10">
    <property type="entry name" value="EKC_KEOPS COMPLEX SUBUNIT TPRKB"/>
    <property type="match status" value="1"/>
</dbReference>
<dbReference type="GO" id="GO:0000408">
    <property type="term" value="C:EKC/KEOPS complex"/>
    <property type="evidence" value="ECO:0007669"/>
    <property type="project" value="TreeGrafter"/>
</dbReference>
<evidence type="ECO:0000313" key="9">
    <source>
        <dbReference type="EMBL" id="KAJ3047142.1"/>
    </source>
</evidence>
<sequence>MTMYSLPALFNPPPADSPVAKVPLSNPSPPIHLSLFRNVTNTSEIRKRIISGDKTVPECALINAATILEVFQIQMACTKALLLQQQNAMRTRSLYSEILFNLSPSSNINDSLKQFGVSDSSTSLLVVMLGPEPSNEVKSRVSSLIAGEQVGLEVLPTLTDLPLVSKIYKAANGPKGSLERGQLLAIVVGAMALKGHT</sequence>
<evidence type="ECO:0000256" key="3">
    <source>
        <dbReference type="ARBA" id="ARBA00015316"/>
    </source>
</evidence>
<protein>
    <recommendedName>
        <fullName evidence="4">EKC/KEOPS complex subunit CGI121</fullName>
    </recommendedName>
    <alternativeName>
        <fullName evidence="3">EKC/KEOPS complex subunit cgi121</fullName>
    </alternativeName>
</protein>
<comment type="subcellular location">
    <subcellularLocation>
        <location evidence="1">Nucleus</location>
    </subcellularLocation>
</comment>
<comment type="function">
    <text evidence="7">Component of the EKC/KEOPS complex that is required for the formation of a threonylcarbamoyl group on adenosine at position 37 (t(6)A37) in tRNAs that read codons beginning with adenine. The complex is probably involved in the transfer of the threonylcarbamoyl moiety of threonylcarbamoyl-AMP (TC-AMP) to the N6 group of A37. CGI121 acts as an allosteric effector that regulates the t(6)A activity of the complex. The EKC/KEOPS complex also promotes both telomere uncapping and telomere elongation. The complex is required for efficient recruitment of transcriptional coactivators. CGI121 is not required for tRNA modification.</text>
</comment>
<name>A0AAD5S8E1_9FUNG</name>
<evidence type="ECO:0000256" key="5">
    <source>
        <dbReference type="ARBA" id="ARBA00022694"/>
    </source>
</evidence>
<evidence type="ECO:0000256" key="8">
    <source>
        <dbReference type="RuleBase" id="RU004398"/>
    </source>
</evidence>
<dbReference type="EMBL" id="JADGJD010001020">
    <property type="protein sequence ID" value="KAJ3047142.1"/>
    <property type="molecule type" value="Genomic_DNA"/>
</dbReference>
<accession>A0AAD5S8E1</accession>
<evidence type="ECO:0000256" key="1">
    <source>
        <dbReference type="ARBA" id="ARBA00004123"/>
    </source>
</evidence>
<dbReference type="InterPro" id="IPR036504">
    <property type="entry name" value="CGI121/TPRKB_sf"/>
</dbReference>
<reference evidence="9" key="1">
    <citation type="submission" date="2020-05" db="EMBL/GenBank/DDBJ databases">
        <title>Phylogenomic resolution of chytrid fungi.</title>
        <authorList>
            <person name="Stajich J.E."/>
            <person name="Amses K."/>
            <person name="Simmons R."/>
            <person name="Seto K."/>
            <person name="Myers J."/>
            <person name="Bonds A."/>
            <person name="Quandt C.A."/>
            <person name="Barry K."/>
            <person name="Liu P."/>
            <person name="Grigoriev I."/>
            <person name="Longcore J.E."/>
            <person name="James T.Y."/>
        </authorList>
    </citation>
    <scope>NUCLEOTIDE SEQUENCE</scope>
    <source>
        <strain evidence="9">JEL0318</strain>
    </source>
</reference>
<dbReference type="Pfam" id="PF08617">
    <property type="entry name" value="CGI-121"/>
    <property type="match status" value="1"/>
</dbReference>
<evidence type="ECO:0000256" key="2">
    <source>
        <dbReference type="ARBA" id="ARBA00005546"/>
    </source>
</evidence>
<dbReference type="InterPro" id="IPR013926">
    <property type="entry name" value="CGI121/TPRKB"/>
</dbReference>
<dbReference type="GO" id="GO:0005634">
    <property type="term" value="C:nucleus"/>
    <property type="evidence" value="ECO:0007669"/>
    <property type="project" value="UniProtKB-SubCell"/>
</dbReference>
<dbReference type="AlphaFoldDB" id="A0AAD5S8E1"/>
<dbReference type="GO" id="GO:0005829">
    <property type="term" value="C:cytosol"/>
    <property type="evidence" value="ECO:0007669"/>
    <property type="project" value="TreeGrafter"/>
</dbReference>
<evidence type="ECO:0000256" key="4">
    <source>
        <dbReference type="ARBA" id="ARBA00016009"/>
    </source>
</evidence>
<evidence type="ECO:0000256" key="6">
    <source>
        <dbReference type="ARBA" id="ARBA00023242"/>
    </source>
</evidence>
<dbReference type="Proteomes" id="UP001212841">
    <property type="component" value="Unassembled WGS sequence"/>
</dbReference>
<evidence type="ECO:0000313" key="10">
    <source>
        <dbReference type="Proteomes" id="UP001212841"/>
    </source>
</evidence>
<proteinExistence type="inferred from homology"/>
<dbReference type="Gene3D" id="3.30.2380.10">
    <property type="entry name" value="CGI121/TPRKB"/>
    <property type="match status" value="1"/>
</dbReference>
<keyword evidence="6 8" id="KW-0539">Nucleus</keyword>
<comment type="caution">
    <text evidence="9">The sequence shown here is derived from an EMBL/GenBank/DDBJ whole genome shotgun (WGS) entry which is preliminary data.</text>
</comment>
<keyword evidence="5" id="KW-0819">tRNA processing</keyword>